<dbReference type="PANTHER" id="PTHR42850:SF4">
    <property type="entry name" value="ZINC-DEPENDENT ENDOPOLYPHOSPHATASE"/>
    <property type="match status" value="1"/>
</dbReference>
<dbReference type="CDD" id="cd00144">
    <property type="entry name" value="MPP_PPP_family"/>
    <property type="match status" value="1"/>
</dbReference>
<dbReference type="GO" id="GO:0016791">
    <property type="term" value="F:phosphatase activity"/>
    <property type="evidence" value="ECO:0007669"/>
    <property type="project" value="TreeGrafter"/>
</dbReference>
<dbReference type="SUPFAM" id="SSF56300">
    <property type="entry name" value="Metallo-dependent phosphatases"/>
    <property type="match status" value="1"/>
</dbReference>
<dbReference type="InterPro" id="IPR006186">
    <property type="entry name" value="Ser/Thr-sp_prot-phosphatase"/>
</dbReference>
<dbReference type="PRINTS" id="PR00114">
    <property type="entry name" value="STPHPHTASE"/>
</dbReference>
<reference evidence="2" key="1">
    <citation type="journal article" date="2011" name="Environ. Microbiol.">
        <title>Genomic insights into the metabolic potential of the polycyclic aromatic hydrocarbon degrading sulfate-reducing Deltaproteobacterium N47.</title>
        <authorList>
            <person name="Bergmann F."/>
            <person name="Selesi D."/>
            <person name="Weinmaier T."/>
            <person name="Tischler P."/>
            <person name="Rattei T."/>
            <person name="Meckenstock R.U."/>
        </authorList>
    </citation>
    <scope>NUCLEOTIDE SEQUENCE</scope>
</reference>
<dbReference type="InterPro" id="IPR050126">
    <property type="entry name" value="Ap4A_hydrolase"/>
</dbReference>
<dbReference type="Pfam" id="PF00149">
    <property type="entry name" value="Metallophos"/>
    <property type="match status" value="1"/>
</dbReference>
<evidence type="ECO:0000313" key="2">
    <source>
        <dbReference type="EMBL" id="CBX29060.1"/>
    </source>
</evidence>
<dbReference type="AlphaFoldDB" id="E1YER6"/>
<sequence length="238" mass="27056">MLNTILLPQGISRRENLYMKKNTGKIFAIGDIHGCYDKLISLMDRLPFDLHSDTLIFLGDYINRGSQSKEVIEYLLKLKQSSENIIFLKGNHEHALLEYAQTKDQEYLRLLRSMDVEPTLKSYSDAKFQSLSDLGFLPPAHLDFLNGLLTYYKTDDYLFIHAGVIPGEDPDGCSLDRLLSVRDTFLRYEHKLGYTVVFGHTPFEMPLVAPGMIGIDTGAVYGNMLTAVLLPDLRFFHA</sequence>
<proteinExistence type="predicted"/>
<dbReference type="GO" id="GO:0005737">
    <property type="term" value="C:cytoplasm"/>
    <property type="evidence" value="ECO:0007669"/>
    <property type="project" value="TreeGrafter"/>
</dbReference>
<dbReference type="GO" id="GO:0008803">
    <property type="term" value="F:bis(5'-nucleosyl)-tetraphosphatase (symmetrical) activity"/>
    <property type="evidence" value="ECO:0007669"/>
    <property type="project" value="TreeGrafter"/>
</dbReference>
<dbReference type="GO" id="GO:0110154">
    <property type="term" value="P:RNA decapping"/>
    <property type="evidence" value="ECO:0007669"/>
    <property type="project" value="TreeGrafter"/>
</dbReference>
<accession>E1YER6</accession>
<name>E1YER6_9BACT</name>
<feature type="domain" description="Calcineurin-like phosphoesterase" evidence="1">
    <location>
        <begin position="25"/>
        <end position="203"/>
    </location>
</feature>
<evidence type="ECO:0000259" key="1">
    <source>
        <dbReference type="Pfam" id="PF00149"/>
    </source>
</evidence>
<organism evidence="2">
    <name type="scientific">uncultured Desulfobacterium sp</name>
    <dbReference type="NCBI Taxonomy" id="201089"/>
    <lineage>
        <taxon>Bacteria</taxon>
        <taxon>Pseudomonadati</taxon>
        <taxon>Thermodesulfobacteriota</taxon>
        <taxon>Desulfobacteria</taxon>
        <taxon>Desulfobacterales</taxon>
        <taxon>Desulfobacteriaceae</taxon>
        <taxon>Desulfobacterium</taxon>
        <taxon>environmental samples</taxon>
    </lineage>
</organism>
<protein>
    <recommendedName>
        <fullName evidence="1">Calcineurin-like phosphoesterase domain-containing protein</fullName>
    </recommendedName>
</protein>
<dbReference type="Gene3D" id="3.60.21.10">
    <property type="match status" value="1"/>
</dbReference>
<dbReference type="PANTHER" id="PTHR42850">
    <property type="entry name" value="METALLOPHOSPHOESTERASE"/>
    <property type="match status" value="1"/>
</dbReference>
<dbReference type="InterPro" id="IPR029052">
    <property type="entry name" value="Metallo-depent_PP-like"/>
</dbReference>
<gene>
    <name evidence="2" type="ORF">N47_J00410</name>
</gene>
<dbReference type="EMBL" id="FR695872">
    <property type="protein sequence ID" value="CBX29060.1"/>
    <property type="molecule type" value="Genomic_DNA"/>
</dbReference>
<dbReference type="InterPro" id="IPR004843">
    <property type="entry name" value="Calcineurin-like_PHP"/>
</dbReference>